<name>A0A516S9U3_9NEIS</name>
<proteinExistence type="predicted"/>
<sequence>MGRRILSSTSGNVAARSVFPWPAAIPRPAAQGDNTGASAGYLPVSWLTDGSALQVFSLPGFALLNPAGMPIWTKALTDFPTITALVRESIYFDAVDQALWCLTYFTGTTPATMYLNKIVLASGALTVVGSFSAQTNNAFAHNNHLLTRPVEGAGNLSLYSVSSVNGNVYRTTFHPTTGAIVTGPTVVTSANGVPLNNTGNGFAYVSADESLVVSASMSVQSGSTNTDPIVLPLARNGRQAAVMANQIGFPVSMASNGATALLRHIGGGKYTVFSPAGGRRLTGGVYTRLALDSWLNQVATLAGI</sequence>
<dbReference type="OrthoDB" id="504981at2"/>
<dbReference type="EMBL" id="CP041730">
    <property type="protein sequence ID" value="QDQ24924.1"/>
    <property type="molecule type" value="Genomic_DNA"/>
</dbReference>
<dbReference type="Proteomes" id="UP000317550">
    <property type="component" value="Chromosome"/>
</dbReference>
<accession>A0A516S9U3</accession>
<evidence type="ECO:0000313" key="1">
    <source>
        <dbReference type="EMBL" id="QDQ24924.1"/>
    </source>
</evidence>
<dbReference type="KEGG" id="cari:FNU76_00385"/>
<reference evidence="2" key="1">
    <citation type="submission" date="2019-07" db="EMBL/GenBank/DDBJ databases">
        <title>Chitinimonas sp. nov., isolated from Ny-Alesund, arctica soil.</title>
        <authorList>
            <person name="Xu Q."/>
            <person name="Peng F."/>
        </authorList>
    </citation>
    <scope>NUCLEOTIDE SEQUENCE [LARGE SCALE GENOMIC DNA]</scope>
    <source>
        <strain evidence="2">R3-44</strain>
    </source>
</reference>
<keyword evidence="2" id="KW-1185">Reference proteome</keyword>
<dbReference type="RefSeq" id="WP_143855849.1">
    <property type="nucleotide sequence ID" value="NZ_CP041730.1"/>
</dbReference>
<organism evidence="1 2">
    <name type="scientific">Chitinimonas arctica</name>
    <dbReference type="NCBI Taxonomy" id="2594795"/>
    <lineage>
        <taxon>Bacteria</taxon>
        <taxon>Pseudomonadati</taxon>
        <taxon>Pseudomonadota</taxon>
        <taxon>Betaproteobacteria</taxon>
        <taxon>Neisseriales</taxon>
        <taxon>Chitinibacteraceae</taxon>
        <taxon>Chitinimonas</taxon>
    </lineage>
</organism>
<gene>
    <name evidence="1" type="ORF">FNU76_00385</name>
</gene>
<dbReference type="AlphaFoldDB" id="A0A516S9U3"/>
<evidence type="ECO:0000313" key="2">
    <source>
        <dbReference type="Proteomes" id="UP000317550"/>
    </source>
</evidence>
<protein>
    <submittedName>
        <fullName evidence="1">Uncharacterized protein</fullName>
    </submittedName>
</protein>